<dbReference type="PROSITE" id="PS51186">
    <property type="entry name" value="GNAT"/>
    <property type="match status" value="1"/>
</dbReference>
<dbReference type="GO" id="GO:0016747">
    <property type="term" value="F:acyltransferase activity, transferring groups other than amino-acyl groups"/>
    <property type="evidence" value="ECO:0007669"/>
    <property type="project" value="InterPro"/>
</dbReference>
<organism evidence="2 3">
    <name type="scientific">Aquirufa rosea</name>
    <dbReference type="NCBI Taxonomy" id="2509241"/>
    <lineage>
        <taxon>Bacteria</taxon>
        <taxon>Pseudomonadati</taxon>
        <taxon>Bacteroidota</taxon>
        <taxon>Cytophagia</taxon>
        <taxon>Cytophagales</taxon>
        <taxon>Flectobacillaceae</taxon>
        <taxon>Aquirufa</taxon>
    </lineage>
</organism>
<evidence type="ECO:0000313" key="2">
    <source>
        <dbReference type="EMBL" id="RXK48768.1"/>
    </source>
</evidence>
<dbReference type="Proteomes" id="UP000289455">
    <property type="component" value="Unassembled WGS sequence"/>
</dbReference>
<dbReference type="OrthoDB" id="1178186at2"/>
<dbReference type="InterPro" id="IPR016181">
    <property type="entry name" value="Acyl_CoA_acyltransferase"/>
</dbReference>
<keyword evidence="3" id="KW-1185">Reference proteome</keyword>
<comment type="caution">
    <text evidence="2">The sequence shown here is derived from an EMBL/GenBank/DDBJ whole genome shotgun (WGS) entry which is preliminary data.</text>
</comment>
<dbReference type="Pfam" id="PF13673">
    <property type="entry name" value="Acetyltransf_10"/>
    <property type="match status" value="1"/>
</dbReference>
<dbReference type="AlphaFoldDB" id="A0A4Q1BZ00"/>
<accession>A0A4Q1BZ00</accession>
<dbReference type="CDD" id="cd04301">
    <property type="entry name" value="NAT_SF"/>
    <property type="match status" value="1"/>
</dbReference>
<name>A0A4Q1BZ00_9BACT</name>
<dbReference type="RefSeq" id="WP_129027093.1">
    <property type="nucleotide sequence ID" value="NZ_SDHY01000004.1"/>
</dbReference>
<gene>
    <name evidence="2" type="ORF">ESB04_07360</name>
</gene>
<feature type="domain" description="N-acetyltransferase" evidence="1">
    <location>
        <begin position="1"/>
        <end position="135"/>
    </location>
</feature>
<keyword evidence="2" id="KW-0808">Transferase</keyword>
<sequence length="141" mass="16148">MQIQEIPIEQVWVIRQEVMWPDKDLDFVKVTGDESAIHLGVLDAGEIKSVISLFKENQSIQFRKFATLVSEQGKGYGTVLLKHVLEHYAGLGTDKIWCHARLQKAPFYEKFGMKKVGDTFVKNGLEYVNMEKRISFISPES</sequence>
<proteinExistence type="predicted"/>
<dbReference type="SUPFAM" id="SSF55729">
    <property type="entry name" value="Acyl-CoA N-acyltransferases (Nat)"/>
    <property type="match status" value="1"/>
</dbReference>
<dbReference type="InterPro" id="IPR000182">
    <property type="entry name" value="GNAT_dom"/>
</dbReference>
<dbReference type="Gene3D" id="3.40.630.30">
    <property type="match status" value="1"/>
</dbReference>
<protein>
    <submittedName>
        <fullName evidence="2">GNAT family N-acetyltransferase</fullName>
    </submittedName>
</protein>
<reference evidence="2 3" key="1">
    <citation type="submission" date="2019-01" db="EMBL/GenBank/DDBJ databases">
        <title>Cytophagaceae bacterium strain CAR-16.</title>
        <authorList>
            <person name="Chen W.-M."/>
        </authorList>
    </citation>
    <scope>NUCLEOTIDE SEQUENCE [LARGE SCALE GENOMIC DNA]</scope>
    <source>
        <strain evidence="2 3">CAR-16</strain>
    </source>
</reference>
<evidence type="ECO:0000259" key="1">
    <source>
        <dbReference type="PROSITE" id="PS51186"/>
    </source>
</evidence>
<evidence type="ECO:0000313" key="3">
    <source>
        <dbReference type="Proteomes" id="UP000289455"/>
    </source>
</evidence>
<dbReference type="EMBL" id="SDHY01000004">
    <property type="protein sequence ID" value="RXK48768.1"/>
    <property type="molecule type" value="Genomic_DNA"/>
</dbReference>